<dbReference type="PANTHER" id="PTHR46148">
    <property type="entry name" value="CHROMO DOMAIN-CONTAINING PROTEIN"/>
    <property type="match status" value="1"/>
</dbReference>
<dbReference type="AlphaFoldDB" id="A0AAE2BTR8"/>
<dbReference type="InterPro" id="IPR056924">
    <property type="entry name" value="SH3_Tf2-1"/>
</dbReference>
<feature type="domain" description="Tf2-1-like SH3-like" evidence="1">
    <location>
        <begin position="15"/>
        <end position="78"/>
    </location>
</feature>
<gene>
    <name evidence="2" type="ORF">Sango_1579300</name>
</gene>
<evidence type="ECO:0000313" key="2">
    <source>
        <dbReference type="EMBL" id="KAK4397427.1"/>
    </source>
</evidence>
<dbReference type="Proteomes" id="UP001289374">
    <property type="component" value="Unassembled WGS sequence"/>
</dbReference>
<proteinExistence type="predicted"/>
<protein>
    <recommendedName>
        <fullName evidence="1">Tf2-1-like SH3-like domain-containing protein</fullName>
    </recommendedName>
</protein>
<reference evidence="2" key="1">
    <citation type="submission" date="2020-06" db="EMBL/GenBank/DDBJ databases">
        <authorList>
            <person name="Li T."/>
            <person name="Hu X."/>
            <person name="Zhang T."/>
            <person name="Song X."/>
            <person name="Zhang H."/>
            <person name="Dai N."/>
            <person name="Sheng W."/>
            <person name="Hou X."/>
            <person name="Wei L."/>
        </authorList>
    </citation>
    <scope>NUCLEOTIDE SEQUENCE</scope>
    <source>
        <strain evidence="2">K16</strain>
        <tissue evidence="2">Leaf</tissue>
    </source>
</reference>
<reference evidence="2" key="2">
    <citation type="journal article" date="2024" name="Plant">
        <title>Genomic evolution and insights into agronomic trait innovations of Sesamum species.</title>
        <authorList>
            <person name="Miao H."/>
            <person name="Wang L."/>
            <person name="Qu L."/>
            <person name="Liu H."/>
            <person name="Sun Y."/>
            <person name="Le M."/>
            <person name="Wang Q."/>
            <person name="Wei S."/>
            <person name="Zheng Y."/>
            <person name="Lin W."/>
            <person name="Duan Y."/>
            <person name="Cao H."/>
            <person name="Xiong S."/>
            <person name="Wang X."/>
            <person name="Wei L."/>
            <person name="Li C."/>
            <person name="Ma Q."/>
            <person name="Ju M."/>
            <person name="Zhao R."/>
            <person name="Li G."/>
            <person name="Mu C."/>
            <person name="Tian Q."/>
            <person name="Mei H."/>
            <person name="Zhang T."/>
            <person name="Gao T."/>
            <person name="Zhang H."/>
        </authorList>
    </citation>
    <scope>NUCLEOTIDE SEQUENCE</scope>
    <source>
        <strain evidence="2">K16</strain>
    </source>
</reference>
<keyword evidence="3" id="KW-1185">Reference proteome</keyword>
<evidence type="ECO:0000259" key="1">
    <source>
        <dbReference type="Pfam" id="PF24626"/>
    </source>
</evidence>
<comment type="caution">
    <text evidence="2">The sequence shown here is derived from an EMBL/GenBank/DDBJ whole genome shotgun (WGS) entry which is preliminary data.</text>
</comment>
<name>A0AAE2BTR8_9LAMI</name>
<accession>A0AAE2BTR8</accession>
<dbReference type="EMBL" id="JACGWL010000008">
    <property type="protein sequence ID" value="KAK4397427.1"/>
    <property type="molecule type" value="Genomic_DNA"/>
</dbReference>
<sequence length="117" mass="13600">MYADKKRLEREFAIGDEVFLKLQPYRQTSITLKKQLKLSAKYFGPYRVIEKVRKVVYKLELLLGSKIHPVFHVSFLKKKATWEDYREIAAKSPGFDPWGQAQKKGGGMSCFKAKTQL</sequence>
<dbReference type="PANTHER" id="PTHR46148:SF52">
    <property type="entry name" value="OS04G0603800 PROTEIN"/>
    <property type="match status" value="1"/>
</dbReference>
<evidence type="ECO:0000313" key="3">
    <source>
        <dbReference type="Proteomes" id="UP001289374"/>
    </source>
</evidence>
<dbReference type="Pfam" id="PF24626">
    <property type="entry name" value="SH3_Tf2-1"/>
    <property type="match status" value="1"/>
</dbReference>
<organism evidence="2 3">
    <name type="scientific">Sesamum angolense</name>
    <dbReference type="NCBI Taxonomy" id="2727404"/>
    <lineage>
        <taxon>Eukaryota</taxon>
        <taxon>Viridiplantae</taxon>
        <taxon>Streptophyta</taxon>
        <taxon>Embryophyta</taxon>
        <taxon>Tracheophyta</taxon>
        <taxon>Spermatophyta</taxon>
        <taxon>Magnoliopsida</taxon>
        <taxon>eudicotyledons</taxon>
        <taxon>Gunneridae</taxon>
        <taxon>Pentapetalae</taxon>
        <taxon>asterids</taxon>
        <taxon>lamiids</taxon>
        <taxon>Lamiales</taxon>
        <taxon>Pedaliaceae</taxon>
        <taxon>Sesamum</taxon>
    </lineage>
</organism>